<dbReference type="EMBL" id="DAKRPA010000245">
    <property type="protein sequence ID" value="DAZ94539.1"/>
    <property type="molecule type" value="Genomic_DNA"/>
</dbReference>
<evidence type="ECO:0008006" key="5">
    <source>
        <dbReference type="Google" id="ProtNLM"/>
    </source>
</evidence>
<dbReference type="InterPro" id="IPR044861">
    <property type="entry name" value="IPNS-like_FE2OG_OXY"/>
</dbReference>
<dbReference type="InterPro" id="IPR027443">
    <property type="entry name" value="IPNS-like_sf"/>
</dbReference>
<evidence type="ECO:0000259" key="1">
    <source>
        <dbReference type="Pfam" id="PF03171"/>
    </source>
</evidence>
<feature type="domain" description="Isopenicillin N synthase-like Fe(2+) 2OG dioxygenase" evidence="1">
    <location>
        <begin position="212"/>
        <end position="306"/>
    </location>
</feature>
<accession>A0AAV2YMJ6</accession>
<dbReference type="Pfam" id="PF03171">
    <property type="entry name" value="2OG-FeII_Oxy"/>
    <property type="match status" value="1"/>
</dbReference>
<dbReference type="Proteomes" id="UP001146120">
    <property type="component" value="Unassembled WGS sequence"/>
</dbReference>
<dbReference type="Gene3D" id="2.60.120.330">
    <property type="entry name" value="B-lactam Antibiotic, Isopenicillin N Synthase, Chain"/>
    <property type="match status" value="1"/>
</dbReference>
<dbReference type="PANTHER" id="PTHR47990">
    <property type="entry name" value="2-OXOGLUTARATE (2OG) AND FE(II)-DEPENDENT OXYGENASE SUPERFAMILY PROTEIN-RELATED"/>
    <property type="match status" value="1"/>
</dbReference>
<feature type="domain" description="Non-haem dioxygenase N-terminal" evidence="2">
    <location>
        <begin position="36"/>
        <end position="164"/>
    </location>
</feature>
<evidence type="ECO:0000313" key="3">
    <source>
        <dbReference type="EMBL" id="DAZ94539.1"/>
    </source>
</evidence>
<sequence>MLRLLRPTASPAVLQTHARSLSHAAMNAQEVGIDSVPLVDIAPLMAATRGRAIDPAQKRDILAQLKDASLNTGFLTIPTAGVLPNGLIRAVYRRKDEFLALPQDIKQKYHVKKVPNARGWTPLYEEPSYQPGVISRLEGFDLAYELPASYLNQGSLGPNVWPHEISGFRQDVYQLYEETTHLSHLMFQSFAEMLDLPANTFAQHVSETSEAFMRLLTYPETDSPVKNSTVGIASHTDFECFTIIHQNGEGLHLLNRQGQWVQAPACEDRLFIMIGDCLERWTNGLLKATEHRVVNSEKKRQSIVRFNGVDGDTVIQPLPQFVSATNPARYAKTTQRQHIEEQINQAEEHLQEAKAAQSA</sequence>
<evidence type="ECO:0000313" key="4">
    <source>
        <dbReference type="Proteomes" id="UP001146120"/>
    </source>
</evidence>
<dbReference type="InterPro" id="IPR050231">
    <property type="entry name" value="Iron_ascorbate_oxido_reductase"/>
</dbReference>
<proteinExistence type="predicted"/>
<protein>
    <recommendedName>
        <fullName evidence="5">Fe2OG dioxygenase domain-containing protein</fullName>
    </recommendedName>
</protein>
<reference evidence="3" key="1">
    <citation type="submission" date="2022-11" db="EMBL/GenBank/DDBJ databases">
        <authorList>
            <person name="Morgan W.R."/>
            <person name="Tartar A."/>
        </authorList>
    </citation>
    <scope>NUCLEOTIDE SEQUENCE</scope>
    <source>
        <strain evidence="3">ARSEF 373</strain>
    </source>
</reference>
<gene>
    <name evidence="3" type="ORF">N0F65_002191</name>
</gene>
<evidence type="ECO:0000259" key="2">
    <source>
        <dbReference type="Pfam" id="PF14226"/>
    </source>
</evidence>
<name>A0AAV2YMJ6_9STRA</name>
<dbReference type="SUPFAM" id="SSF51197">
    <property type="entry name" value="Clavaminate synthase-like"/>
    <property type="match status" value="1"/>
</dbReference>
<comment type="caution">
    <text evidence="3">The sequence shown here is derived from an EMBL/GenBank/DDBJ whole genome shotgun (WGS) entry which is preliminary data.</text>
</comment>
<dbReference type="AlphaFoldDB" id="A0AAV2YMJ6"/>
<reference evidence="3" key="2">
    <citation type="journal article" date="2023" name="Microbiol Resour">
        <title>Decontamination and Annotation of the Draft Genome Sequence of the Oomycete Lagenidium giganteum ARSEF 373.</title>
        <authorList>
            <person name="Morgan W.R."/>
            <person name="Tartar A."/>
        </authorList>
    </citation>
    <scope>NUCLEOTIDE SEQUENCE</scope>
    <source>
        <strain evidence="3">ARSEF 373</strain>
    </source>
</reference>
<dbReference type="InterPro" id="IPR026992">
    <property type="entry name" value="DIOX_N"/>
</dbReference>
<dbReference type="Pfam" id="PF14226">
    <property type="entry name" value="DIOX_N"/>
    <property type="match status" value="1"/>
</dbReference>
<keyword evidence="4" id="KW-1185">Reference proteome</keyword>
<organism evidence="3 4">
    <name type="scientific">Lagenidium giganteum</name>
    <dbReference type="NCBI Taxonomy" id="4803"/>
    <lineage>
        <taxon>Eukaryota</taxon>
        <taxon>Sar</taxon>
        <taxon>Stramenopiles</taxon>
        <taxon>Oomycota</taxon>
        <taxon>Peronosporomycetes</taxon>
        <taxon>Pythiales</taxon>
        <taxon>Pythiaceae</taxon>
    </lineage>
</organism>